<keyword evidence="1" id="KW-1015">Disulfide bond</keyword>
<gene>
    <name evidence="2" type="ORF">OFUS_LOCUS14655</name>
</gene>
<dbReference type="PROSITE" id="PS00022">
    <property type="entry name" value="EGF_1"/>
    <property type="match status" value="1"/>
</dbReference>
<evidence type="ECO:0000313" key="3">
    <source>
        <dbReference type="Proteomes" id="UP000749559"/>
    </source>
</evidence>
<sequence>MSVKECEIKNSTLVLCYNGADCPEQSSSDVTCKCWPGFSGKECEIDLRALWGITIATGILLVILSILVAVWFAMLWKRANELMPSELMPSKLSKRQQQQRYPYPLHDDVGPSMMPTGMVPGNQYATSLPGNYSMNDLGAPRDRREYDTNWEAAGAKGGPRFQSTDQLLNELKDRIRAYEDTFQTHNKAFSVDDERLYSRPSGVRVLPYIGEDSRYDPTQRVAIDRPQLHQGRIRNSLNW</sequence>
<dbReference type="SUPFAM" id="SSF57196">
    <property type="entry name" value="EGF/Laminin"/>
    <property type="match status" value="1"/>
</dbReference>
<comment type="caution">
    <text evidence="2">The sequence shown here is derived from an EMBL/GenBank/DDBJ whole genome shotgun (WGS) entry which is preliminary data.</text>
</comment>
<reference evidence="2" key="1">
    <citation type="submission" date="2022-03" db="EMBL/GenBank/DDBJ databases">
        <authorList>
            <person name="Martin C."/>
        </authorList>
    </citation>
    <scope>NUCLEOTIDE SEQUENCE</scope>
</reference>
<proteinExistence type="predicted"/>
<dbReference type="InterPro" id="IPR000742">
    <property type="entry name" value="EGF"/>
</dbReference>
<organism evidence="2 3">
    <name type="scientific">Owenia fusiformis</name>
    <name type="common">Polychaete worm</name>
    <dbReference type="NCBI Taxonomy" id="6347"/>
    <lineage>
        <taxon>Eukaryota</taxon>
        <taxon>Metazoa</taxon>
        <taxon>Spiralia</taxon>
        <taxon>Lophotrochozoa</taxon>
        <taxon>Annelida</taxon>
        <taxon>Polychaeta</taxon>
        <taxon>Sedentaria</taxon>
        <taxon>Canalipalpata</taxon>
        <taxon>Sabellida</taxon>
        <taxon>Oweniida</taxon>
        <taxon>Oweniidae</taxon>
        <taxon>Owenia</taxon>
    </lineage>
</organism>
<dbReference type="EMBL" id="CAIIXF020000007">
    <property type="protein sequence ID" value="CAH1789263.1"/>
    <property type="molecule type" value="Genomic_DNA"/>
</dbReference>
<feature type="disulfide bond" evidence="1">
    <location>
        <begin position="34"/>
        <end position="43"/>
    </location>
</feature>
<dbReference type="CDD" id="cd00054">
    <property type="entry name" value="EGF_CA"/>
    <property type="match status" value="1"/>
</dbReference>
<name>A0A8J1XRB7_OWEFU</name>
<keyword evidence="1" id="KW-0245">EGF-like domain</keyword>
<keyword evidence="3" id="KW-1185">Reference proteome</keyword>
<protein>
    <submittedName>
        <fullName evidence="2">Uncharacterized protein</fullName>
    </submittedName>
</protein>
<dbReference type="AlphaFoldDB" id="A0A8J1XRB7"/>
<evidence type="ECO:0000313" key="2">
    <source>
        <dbReference type="EMBL" id="CAH1789263.1"/>
    </source>
</evidence>
<comment type="caution">
    <text evidence="1">Lacks conserved residue(s) required for the propagation of feature annotation.</text>
</comment>
<dbReference type="Proteomes" id="UP000749559">
    <property type="component" value="Unassembled WGS sequence"/>
</dbReference>
<dbReference type="PROSITE" id="PS01186">
    <property type="entry name" value="EGF_2"/>
    <property type="match status" value="1"/>
</dbReference>
<dbReference type="PROSITE" id="PS50026">
    <property type="entry name" value="EGF_3"/>
    <property type="match status" value="1"/>
</dbReference>
<accession>A0A8J1XRB7</accession>
<evidence type="ECO:0000256" key="1">
    <source>
        <dbReference type="PROSITE-ProRule" id="PRU00076"/>
    </source>
</evidence>
<dbReference type="Gene3D" id="2.10.25.10">
    <property type="entry name" value="Laminin"/>
    <property type="match status" value="1"/>
</dbReference>